<dbReference type="OrthoDB" id="9766552at2"/>
<dbReference type="SUPFAM" id="SSF82544">
    <property type="entry name" value="GckA/TtuD-like"/>
    <property type="match status" value="1"/>
</dbReference>
<dbReference type="EC" id="1.1.1.81" evidence="3"/>
<evidence type="ECO:0000313" key="4">
    <source>
        <dbReference type="Proteomes" id="UP000050783"/>
    </source>
</evidence>
<dbReference type="InterPro" id="IPR038614">
    <property type="entry name" value="GK_N_sf"/>
</dbReference>
<dbReference type="InterPro" id="IPR037035">
    <property type="entry name" value="GK-like_C_sf"/>
</dbReference>
<sequence length="448" mass="46983">MPRSVRPKYWSKRLVKSQLREPVVPGHSTTTLRTTASAIFAEAVSAADPATALRRKLCVAPLPTPASGGRSVLIAVGKAAPKMLSEALRHVEGPHVALAVTHAENQTDVSGATVLTSGHPIPDERGLKAGRQIVSLLSEACEHDQVIALISGGGSALIPAPVSGLTLSDKIRVNEVLLSSGLGITQINLIRQQLSQLKGGGFLKHSAPAPVSAYILSDVIRDDLRAVASGPTVSPIGSHADARRTCIENGLWHELPKAVRTYLEHSIPDQRLSAQATNHLIGSNRISLQAAHGCASRSFDAEIVSDALTCNVDDAAEQILHATRSVTVDRPKALLFGGETTVRLRGSGWGGRNQEMALRLAYLTQEQKIPGNWVFLSGGTDGRDGPTTAAGAIVDAGTVCRIRNAGKDPVALLSNNDSNSALSLAGDLLQTGATGTNVADIQIMLLVP</sequence>
<feature type="domain" description="MOFRL-associated" evidence="2">
    <location>
        <begin position="36"/>
        <end position="264"/>
    </location>
</feature>
<dbReference type="Pfam" id="PF13660">
    <property type="entry name" value="DUF4147"/>
    <property type="match status" value="1"/>
</dbReference>
<dbReference type="InterPro" id="IPR039760">
    <property type="entry name" value="MOFRL_protein"/>
</dbReference>
<reference evidence="3 4" key="1">
    <citation type="submission" date="2015-09" db="EMBL/GenBank/DDBJ databases">
        <authorList>
            <consortium name="Swine Surveillance"/>
        </authorList>
    </citation>
    <scope>NUCLEOTIDE SEQUENCE [LARGE SCALE GENOMIC DNA]</scope>
    <source>
        <strain evidence="3 4">CECT 4292</strain>
    </source>
</reference>
<evidence type="ECO:0000259" key="1">
    <source>
        <dbReference type="Pfam" id="PF05161"/>
    </source>
</evidence>
<keyword evidence="3" id="KW-0560">Oxidoreductase</keyword>
<evidence type="ECO:0000313" key="3">
    <source>
        <dbReference type="EMBL" id="CUH49191.1"/>
    </source>
</evidence>
<dbReference type="InterPro" id="IPR007835">
    <property type="entry name" value="MOFRL"/>
</dbReference>
<dbReference type="EMBL" id="CYPU01000065">
    <property type="protein sequence ID" value="CUH49191.1"/>
    <property type="molecule type" value="Genomic_DNA"/>
</dbReference>
<accession>A0A0P1EH16</accession>
<name>A0A0P1EH16_9RHOB</name>
<evidence type="ECO:0000259" key="2">
    <source>
        <dbReference type="Pfam" id="PF13660"/>
    </source>
</evidence>
<dbReference type="GO" id="GO:0016618">
    <property type="term" value="F:hydroxypyruvate reductase [NAD(P)H] activity"/>
    <property type="evidence" value="ECO:0007669"/>
    <property type="project" value="UniProtKB-EC"/>
</dbReference>
<dbReference type="GO" id="GO:0005737">
    <property type="term" value="C:cytoplasm"/>
    <property type="evidence" value="ECO:0007669"/>
    <property type="project" value="TreeGrafter"/>
</dbReference>
<dbReference type="Gene3D" id="3.40.1480.10">
    <property type="entry name" value="MOFRL domain"/>
    <property type="match status" value="1"/>
</dbReference>
<proteinExistence type="predicted"/>
<protein>
    <submittedName>
        <fullName evidence="3">Putative hydroxypyruvate reductase</fullName>
        <ecNumber evidence="3">1.1.1.81</ecNumber>
    </submittedName>
</protein>
<dbReference type="GO" id="GO:0008887">
    <property type="term" value="F:glycerate kinase activity"/>
    <property type="evidence" value="ECO:0007669"/>
    <property type="project" value="InterPro"/>
</dbReference>
<keyword evidence="3" id="KW-0670">Pyruvate</keyword>
<dbReference type="AlphaFoldDB" id="A0A0P1EH16"/>
<dbReference type="PANTHER" id="PTHR12227">
    <property type="entry name" value="GLYCERATE KINASE"/>
    <property type="match status" value="1"/>
</dbReference>
<gene>
    <name evidence="3" type="primary">ttuD_2</name>
    <name evidence="3" type="ORF">RUA4292_03386</name>
</gene>
<dbReference type="Gene3D" id="3.40.50.10180">
    <property type="entry name" value="Glycerate kinase, MOFRL-like N-terminal domain"/>
    <property type="match status" value="1"/>
</dbReference>
<organism evidence="3 4">
    <name type="scientific">Ruegeria atlantica</name>
    <dbReference type="NCBI Taxonomy" id="81569"/>
    <lineage>
        <taxon>Bacteria</taxon>
        <taxon>Pseudomonadati</taxon>
        <taxon>Pseudomonadota</taxon>
        <taxon>Alphaproteobacteria</taxon>
        <taxon>Rhodobacterales</taxon>
        <taxon>Roseobacteraceae</taxon>
        <taxon>Ruegeria</taxon>
    </lineage>
</organism>
<dbReference type="PANTHER" id="PTHR12227:SF0">
    <property type="entry name" value="GLYCERATE KINASE"/>
    <property type="match status" value="1"/>
</dbReference>
<dbReference type="Pfam" id="PF05161">
    <property type="entry name" value="MOFRL"/>
    <property type="match status" value="1"/>
</dbReference>
<feature type="domain" description="MOFRL" evidence="1">
    <location>
        <begin position="333"/>
        <end position="440"/>
    </location>
</feature>
<dbReference type="Proteomes" id="UP000050783">
    <property type="component" value="Unassembled WGS sequence"/>
</dbReference>
<dbReference type="STRING" id="81569.RUM4293_03192"/>
<dbReference type="InterPro" id="IPR025286">
    <property type="entry name" value="MOFRL_assoc_dom"/>
</dbReference>